<dbReference type="GeneID" id="94843882"/>
<keyword evidence="2" id="KW-1185">Reference proteome</keyword>
<accession>A0A1J4JRE6</accession>
<evidence type="ECO:0000313" key="2">
    <source>
        <dbReference type="Proteomes" id="UP000179807"/>
    </source>
</evidence>
<dbReference type="VEuPathDB" id="TrichDB:TRFO_33611"/>
<organism evidence="1 2">
    <name type="scientific">Tritrichomonas foetus</name>
    <dbReference type="NCBI Taxonomy" id="1144522"/>
    <lineage>
        <taxon>Eukaryota</taxon>
        <taxon>Metamonada</taxon>
        <taxon>Parabasalia</taxon>
        <taxon>Tritrichomonadida</taxon>
        <taxon>Tritrichomonadidae</taxon>
        <taxon>Tritrichomonas</taxon>
    </lineage>
</organism>
<evidence type="ECO:0000313" key="1">
    <source>
        <dbReference type="EMBL" id="OHS99828.1"/>
    </source>
</evidence>
<sequence length="250" mass="28271">MREDQLLCLYSKECDLESAQKLVEENNEEAITQVSSIILDSKNKIMSAMLIKNIALVFTAVFAKYDTISRTLFIEFWKGFEKRDLAQKAIVELFRCHTDEDTIQFSIVACYSVILHASYEIYGGDDLIDDLRDAGQSDNIEISTSALRVLIEIFDSALDADLYPEQYQKLIETAFITATAVIKKTDLPEIIGYAFKAVGLVNPEPLLKAGKKTFLMKHLLTLTAKFHEYIINDNQKLILPRRALASTRSG</sequence>
<dbReference type="EMBL" id="MLAK01000984">
    <property type="protein sequence ID" value="OHS99828.1"/>
    <property type="molecule type" value="Genomic_DNA"/>
</dbReference>
<dbReference type="Proteomes" id="UP000179807">
    <property type="component" value="Unassembled WGS sequence"/>
</dbReference>
<reference evidence="1" key="1">
    <citation type="submission" date="2016-10" db="EMBL/GenBank/DDBJ databases">
        <authorList>
            <person name="Benchimol M."/>
            <person name="Almeida L.G."/>
            <person name="Vasconcelos A.T."/>
            <person name="Perreira-Neves A."/>
            <person name="Rosa I.A."/>
            <person name="Tasca T."/>
            <person name="Bogo M.R."/>
            <person name="de Souza W."/>
        </authorList>
    </citation>
    <scope>NUCLEOTIDE SEQUENCE [LARGE SCALE GENOMIC DNA]</scope>
    <source>
        <strain evidence="1">K</strain>
    </source>
</reference>
<dbReference type="AlphaFoldDB" id="A0A1J4JRE6"/>
<protein>
    <submittedName>
        <fullName evidence="1">Uncharacterized protein</fullName>
    </submittedName>
</protein>
<name>A0A1J4JRE6_9EUKA</name>
<dbReference type="RefSeq" id="XP_068352965.1">
    <property type="nucleotide sequence ID" value="XM_068509178.1"/>
</dbReference>
<comment type="caution">
    <text evidence="1">The sequence shown here is derived from an EMBL/GenBank/DDBJ whole genome shotgun (WGS) entry which is preliminary data.</text>
</comment>
<gene>
    <name evidence="1" type="ORF">TRFO_33611</name>
</gene>
<proteinExistence type="predicted"/>